<keyword evidence="10" id="KW-1185">Reference proteome</keyword>
<dbReference type="EMBL" id="CABFNO020001240">
    <property type="protein sequence ID" value="CAG9972065.1"/>
    <property type="molecule type" value="Genomic_DNA"/>
</dbReference>
<accession>A0A9N9XUF2</accession>
<dbReference type="OrthoDB" id="5377273at2759"/>
<dbReference type="Pfam" id="PF10256">
    <property type="entry name" value="Erf4"/>
    <property type="match status" value="1"/>
</dbReference>
<evidence type="ECO:0000256" key="2">
    <source>
        <dbReference type="ARBA" id="ARBA00007732"/>
    </source>
</evidence>
<feature type="domain" description="Golgin subfamily A member 7/ERF4" evidence="8">
    <location>
        <begin position="346"/>
        <end position="470"/>
    </location>
</feature>
<comment type="caution">
    <text evidence="9">The sequence shown here is derived from an EMBL/GenBank/DDBJ whole genome shotgun (WGS) entry which is preliminary data.</text>
</comment>
<evidence type="ECO:0000259" key="8">
    <source>
        <dbReference type="Pfam" id="PF10256"/>
    </source>
</evidence>
<dbReference type="PANTHER" id="PTHR13254:SF0">
    <property type="entry name" value="GOLGIN SUBFAMILY A MEMBER 7_ERF4 DOMAIN-CONTAINING PROTEIN"/>
    <property type="match status" value="1"/>
</dbReference>
<comment type="similarity">
    <text evidence="2">Belongs to the ERF4 family.</text>
</comment>
<dbReference type="GO" id="GO:0006612">
    <property type="term" value="P:protein targeting to membrane"/>
    <property type="evidence" value="ECO:0007669"/>
    <property type="project" value="TreeGrafter"/>
</dbReference>
<comment type="subcellular location">
    <subcellularLocation>
        <location evidence="1">Endoplasmic reticulum membrane</location>
        <topology evidence="1">Peripheral membrane protein</topology>
    </subcellularLocation>
</comment>
<reference evidence="9" key="1">
    <citation type="submission" date="2021-10" db="EMBL/GenBank/DDBJ databases">
        <authorList>
            <person name="Piombo E."/>
        </authorList>
    </citation>
    <scope>NUCLEOTIDE SEQUENCE</scope>
</reference>
<gene>
    <name evidence="9" type="ORF">CBYS24578_00000872</name>
</gene>
<evidence type="ECO:0000256" key="7">
    <source>
        <dbReference type="SAM" id="MobiDB-lite"/>
    </source>
</evidence>
<dbReference type="GO" id="GO:0005789">
    <property type="term" value="C:endoplasmic reticulum membrane"/>
    <property type="evidence" value="ECO:0007669"/>
    <property type="project" value="UniProtKB-SubCell"/>
</dbReference>
<comment type="subunit">
    <text evidence="3">Interacts with ERF2.</text>
</comment>
<dbReference type="InterPro" id="IPR051371">
    <property type="entry name" value="Ras_palmitoyltransferase"/>
</dbReference>
<feature type="compositionally biased region" description="Polar residues" evidence="7">
    <location>
        <begin position="223"/>
        <end position="240"/>
    </location>
</feature>
<feature type="compositionally biased region" description="Polar residues" evidence="7">
    <location>
        <begin position="198"/>
        <end position="207"/>
    </location>
</feature>
<evidence type="ECO:0000256" key="4">
    <source>
        <dbReference type="ARBA" id="ARBA00018463"/>
    </source>
</evidence>
<evidence type="ECO:0000313" key="9">
    <source>
        <dbReference type="EMBL" id="CAG9972065.1"/>
    </source>
</evidence>
<dbReference type="Proteomes" id="UP000754883">
    <property type="component" value="Unassembled WGS sequence"/>
</dbReference>
<sequence>MGLSSASPINNHQLVARTVTLVAAVPPLVFPTAPHGQQPPSSTSLALPLHRGLDAKVAGRIPPDDNSRLQKPSHNLQSGHIPPAAASEPVVSKLQPLPRALTPTRKSRSPHRTPASRLWNPTNSTPRAIPCGEQSRRHRRLRRPSTPPPPSVPLDHPSLANPTENSDPLAGSADHPLLTLPQLRQARHSDLARQSLQADRIATNNHRVSLPKSVRQSVDENALQPQAGKSSGDVSHTEQALSGVRAGSRVQRTNKYSQNIIMAAEAKELGGSGLPDLESGLRDLHPRNSTVSAGDGIGSMISSSNSSIMGEEVDPNEEEWGPGHPCFPHMNPHVPLESPEYTSTRVIRIKRDWMLKGDLAPTFSNLYPEILDPAGLSEQEFRRVIDKVNAEVAPAFDPYNPRNLLDGVLGAATGWLWDDLGFTGTKSRLNNLEKWIENWNLEMEKSMGAEEAGASPRIISLRRTGYTTLDIQIPDPEIAEAPSTSADDASAAFSPVMAAA</sequence>
<feature type="compositionally biased region" description="Polar residues" evidence="7">
    <location>
        <begin position="69"/>
        <end position="78"/>
    </location>
</feature>
<keyword evidence="6" id="KW-0472">Membrane</keyword>
<evidence type="ECO:0000256" key="1">
    <source>
        <dbReference type="ARBA" id="ARBA00004406"/>
    </source>
</evidence>
<organism evidence="9 10">
    <name type="scientific">Clonostachys byssicola</name>
    <dbReference type="NCBI Taxonomy" id="160290"/>
    <lineage>
        <taxon>Eukaryota</taxon>
        <taxon>Fungi</taxon>
        <taxon>Dikarya</taxon>
        <taxon>Ascomycota</taxon>
        <taxon>Pezizomycotina</taxon>
        <taxon>Sordariomycetes</taxon>
        <taxon>Hypocreomycetidae</taxon>
        <taxon>Hypocreales</taxon>
        <taxon>Bionectriaceae</taxon>
        <taxon>Clonostachys</taxon>
    </lineage>
</organism>
<dbReference type="GO" id="GO:0031211">
    <property type="term" value="C:endoplasmic reticulum palmitoyltransferase complex"/>
    <property type="evidence" value="ECO:0007669"/>
    <property type="project" value="TreeGrafter"/>
</dbReference>
<evidence type="ECO:0000313" key="10">
    <source>
        <dbReference type="Proteomes" id="UP000754883"/>
    </source>
</evidence>
<protein>
    <recommendedName>
        <fullName evidence="4">Ras modification protein ERF4</fullName>
    </recommendedName>
</protein>
<keyword evidence="5" id="KW-0256">Endoplasmic reticulum</keyword>
<name>A0A9N9XUF2_9HYPO</name>
<feature type="region of interest" description="Disordered" evidence="7">
    <location>
        <begin position="57"/>
        <end position="175"/>
    </location>
</feature>
<dbReference type="AlphaFoldDB" id="A0A9N9XUF2"/>
<evidence type="ECO:0000256" key="5">
    <source>
        <dbReference type="ARBA" id="ARBA00022824"/>
    </source>
</evidence>
<feature type="region of interest" description="Disordered" evidence="7">
    <location>
        <begin position="198"/>
        <end position="249"/>
    </location>
</feature>
<dbReference type="PANTHER" id="PTHR13254">
    <property type="entry name" value="GOLGI AUTOANTIGEN, GOLGIN SUBFAMILY A, 7"/>
    <property type="match status" value="1"/>
</dbReference>
<dbReference type="InterPro" id="IPR019383">
    <property type="entry name" value="Golgin_A_7/ERF4"/>
</dbReference>
<evidence type="ECO:0000256" key="3">
    <source>
        <dbReference type="ARBA" id="ARBA00011396"/>
    </source>
</evidence>
<proteinExistence type="inferred from homology"/>
<evidence type="ECO:0000256" key="6">
    <source>
        <dbReference type="ARBA" id="ARBA00023136"/>
    </source>
</evidence>